<keyword evidence="3" id="KW-1185">Reference proteome</keyword>
<evidence type="ECO:0000256" key="1">
    <source>
        <dbReference type="SAM" id="MobiDB-lite"/>
    </source>
</evidence>
<proteinExistence type="predicted"/>
<gene>
    <name evidence="2" type="ORF">R3P38DRAFT_3348620</name>
</gene>
<feature type="compositionally biased region" description="Low complexity" evidence="1">
    <location>
        <begin position="1"/>
        <end position="15"/>
    </location>
</feature>
<evidence type="ECO:0000313" key="3">
    <source>
        <dbReference type="Proteomes" id="UP001362999"/>
    </source>
</evidence>
<name>A0AAW0CV23_9AGAR</name>
<protein>
    <submittedName>
        <fullName evidence="2">Uncharacterized protein</fullName>
    </submittedName>
</protein>
<feature type="region of interest" description="Disordered" evidence="1">
    <location>
        <begin position="53"/>
        <end position="149"/>
    </location>
</feature>
<sequence>MAALPHRPSSPSKHSSSSEDAHSIANSTAPLTAAYRPPQKDFGAAFAALQGRYGMGSDLPTPSGGTPPKKKEQQERKPSPRRHSSSHTQTPPASGSASRAYQRRPVSIDTARALASQSAGEDDSQTPVSDRAGWNAGQGDKDASPSSFRWKRLFGFLGKDKKSK</sequence>
<dbReference type="AlphaFoldDB" id="A0AAW0CV23"/>
<reference evidence="2 3" key="1">
    <citation type="journal article" date="2024" name="J Genomics">
        <title>Draft genome sequencing and assembly of Favolaschia claudopus CIRM-BRFM 2984 isolated from oak limbs.</title>
        <authorList>
            <person name="Navarro D."/>
            <person name="Drula E."/>
            <person name="Chaduli D."/>
            <person name="Cazenave R."/>
            <person name="Ahrendt S."/>
            <person name="Wang J."/>
            <person name="Lipzen A."/>
            <person name="Daum C."/>
            <person name="Barry K."/>
            <person name="Grigoriev I.V."/>
            <person name="Favel A."/>
            <person name="Rosso M.N."/>
            <person name="Martin F."/>
        </authorList>
    </citation>
    <scope>NUCLEOTIDE SEQUENCE [LARGE SCALE GENOMIC DNA]</scope>
    <source>
        <strain evidence="2 3">CIRM-BRFM 2984</strain>
    </source>
</reference>
<feature type="region of interest" description="Disordered" evidence="1">
    <location>
        <begin position="1"/>
        <end position="36"/>
    </location>
</feature>
<feature type="compositionally biased region" description="Polar residues" evidence="1">
    <location>
        <begin position="88"/>
        <end position="99"/>
    </location>
</feature>
<comment type="caution">
    <text evidence="2">The sequence shown here is derived from an EMBL/GenBank/DDBJ whole genome shotgun (WGS) entry which is preliminary data.</text>
</comment>
<feature type="compositionally biased region" description="Basic and acidic residues" evidence="1">
    <location>
        <begin position="69"/>
        <end position="78"/>
    </location>
</feature>
<dbReference type="EMBL" id="JAWWNJ010000013">
    <property type="protein sequence ID" value="KAK7042699.1"/>
    <property type="molecule type" value="Genomic_DNA"/>
</dbReference>
<evidence type="ECO:0000313" key="2">
    <source>
        <dbReference type="EMBL" id="KAK7042699.1"/>
    </source>
</evidence>
<dbReference type="Proteomes" id="UP001362999">
    <property type="component" value="Unassembled WGS sequence"/>
</dbReference>
<accession>A0AAW0CV23</accession>
<organism evidence="2 3">
    <name type="scientific">Favolaschia claudopus</name>
    <dbReference type="NCBI Taxonomy" id="2862362"/>
    <lineage>
        <taxon>Eukaryota</taxon>
        <taxon>Fungi</taxon>
        <taxon>Dikarya</taxon>
        <taxon>Basidiomycota</taxon>
        <taxon>Agaricomycotina</taxon>
        <taxon>Agaricomycetes</taxon>
        <taxon>Agaricomycetidae</taxon>
        <taxon>Agaricales</taxon>
        <taxon>Marasmiineae</taxon>
        <taxon>Mycenaceae</taxon>
        <taxon>Favolaschia</taxon>
    </lineage>
</organism>